<evidence type="ECO:0008006" key="5">
    <source>
        <dbReference type="Google" id="ProtNLM"/>
    </source>
</evidence>
<gene>
    <name evidence="3" type="ordered locus">Metho_2613</name>
</gene>
<keyword evidence="3" id="KW-0614">Plasmid</keyword>
<dbReference type="SUPFAM" id="SSF50969">
    <property type="entry name" value="YVTN repeat-like/Quinoprotein amine dehydrogenase"/>
    <property type="match status" value="1"/>
</dbReference>
<dbReference type="Proteomes" id="UP000010866">
    <property type="component" value="Plasmid pMETHO01"/>
</dbReference>
<dbReference type="HOGENOM" id="CLU_245659_0_0_2"/>
<dbReference type="NCBIfam" id="TIGR04213">
    <property type="entry name" value="PGF_pre_PGF"/>
    <property type="match status" value="1"/>
</dbReference>
<keyword evidence="2" id="KW-1133">Transmembrane helix</keyword>
<feature type="transmembrane region" description="Helical" evidence="2">
    <location>
        <begin position="1541"/>
        <end position="1561"/>
    </location>
</feature>
<keyword evidence="2" id="KW-0812">Transmembrane</keyword>
<keyword evidence="2" id="KW-0472">Membrane</keyword>
<protein>
    <recommendedName>
        <fullName evidence="5">LVIVD repeat protein</fullName>
    </recommendedName>
</protein>
<evidence type="ECO:0000313" key="3">
    <source>
        <dbReference type="EMBL" id="AGB50747.1"/>
    </source>
</evidence>
<dbReference type="GeneID" id="14401575"/>
<keyword evidence="4" id="KW-1185">Reference proteome</keyword>
<dbReference type="InterPro" id="IPR011044">
    <property type="entry name" value="Quino_amine_DH_bsu"/>
</dbReference>
<reference evidence="4" key="1">
    <citation type="submission" date="2012-02" db="EMBL/GenBank/DDBJ databases">
        <title>Complete sequence of plasmid of Methanomethylovorans hollandica DSM 15978.</title>
        <authorList>
            <person name="Lucas S."/>
            <person name="Copeland A."/>
            <person name="Lapidus A."/>
            <person name="Glavina del Rio T."/>
            <person name="Dalin E."/>
            <person name="Tice H."/>
            <person name="Bruce D."/>
            <person name="Goodwin L."/>
            <person name="Pitluck S."/>
            <person name="Peters L."/>
            <person name="Mikhailova N."/>
            <person name="Held B."/>
            <person name="Kyrpides N."/>
            <person name="Mavromatis K."/>
            <person name="Ivanova N."/>
            <person name="Brettin T."/>
            <person name="Detter J.C."/>
            <person name="Han C."/>
            <person name="Larimer F."/>
            <person name="Land M."/>
            <person name="Hauser L."/>
            <person name="Markowitz V."/>
            <person name="Cheng J.-F."/>
            <person name="Hugenholtz P."/>
            <person name="Woyke T."/>
            <person name="Wu D."/>
            <person name="Spring S."/>
            <person name="Schroeder M."/>
            <person name="Brambilla E."/>
            <person name="Klenk H.-P."/>
            <person name="Eisen J.A."/>
        </authorList>
    </citation>
    <scope>NUCLEOTIDE SEQUENCE [LARGE SCALE GENOMIC DNA]</scope>
    <source>
        <strain evidence="4">DSM 15978 / NBRC 107637 / DMS1</strain>
        <plasmid evidence="4">Plasmid pMETHO01</plasmid>
    </source>
</reference>
<dbReference type="RefSeq" id="WP_015313879.1">
    <property type="nucleotide sequence ID" value="NC_019972.1"/>
</dbReference>
<evidence type="ECO:0000313" key="4">
    <source>
        <dbReference type="Proteomes" id="UP000010866"/>
    </source>
</evidence>
<dbReference type="InterPro" id="IPR013211">
    <property type="entry name" value="LVIVD"/>
</dbReference>
<dbReference type="InterPro" id="IPR026453">
    <property type="entry name" value="PGF_pre_PGF"/>
</dbReference>
<feature type="compositionally biased region" description="Low complexity" evidence="1">
    <location>
        <begin position="1334"/>
        <end position="1343"/>
    </location>
</feature>
<feature type="region of interest" description="Disordered" evidence="1">
    <location>
        <begin position="1319"/>
        <end position="1350"/>
    </location>
</feature>
<proteinExistence type="predicted"/>
<organism evidence="3 4">
    <name type="scientific">Methanomethylovorans hollandica (strain DSM 15978 / NBRC 107637 / DMS1)</name>
    <dbReference type="NCBI Taxonomy" id="867904"/>
    <lineage>
        <taxon>Archaea</taxon>
        <taxon>Methanobacteriati</taxon>
        <taxon>Methanobacteriota</taxon>
        <taxon>Stenosarchaea group</taxon>
        <taxon>Methanomicrobia</taxon>
        <taxon>Methanosarcinales</taxon>
        <taxon>Methanosarcinaceae</taxon>
        <taxon>Methanomethylovorans</taxon>
    </lineage>
</organism>
<dbReference type="OrthoDB" id="103676at2157"/>
<sequence precursor="true">MRIKLIRLILFGIVLLLVMMTVGIGSSEKINVQQVGSFGSDREIGDIEVVGNYAYVLQLGDLVVLSVTDPTNPVEVSRITPPTNTGFGSITSSDKYIYVAASDYSIGTTLMIYDINNPTTPKLVGQYTNPDSTEIIEVSNDYAYLLSYGKGCFILDVSNPVSPQLVGQYILNDITNLDVSDQYLHLVAGHYLNGNSQTGSFMVLDISNQAEPKLVGQYTNSYIFNDVAVSGQYVYLANGANGLIVLDISNPTIPQLVGKLSVTGSDTEQVVISAKYAYVLNSDSDVYSLEIANIANPKVPTLVDQDYYTSYPEDPVEHYSAFDGCGIGAVSGNYIYMIPEYGGLSILKTEIQDDGPTEGSLVQVQGSSDVYLIENGMKCHFTSPEALEWNGYSFSNVIQVSSEMLISIPDGADISITQAIIDKYHALGGSPIFGQPVGTGELDGESDSVGNYCSYVNFQNGAIDCFKNGPHTGEAYAIFNPLFTKWGQLGYGAGTLGYPIEAMSEPQISKYGTLFRYQTFSNGGQSGALEYNINSGEVVEIHGAIFAKWGTLGYANSVLGLVTSDERDAVTSFKGTTGKVSDFENGHLHWHGSGDHYMATYMTYGELDELYAIVGGTASGLGFPIMDQEEREGHEYCEFEGGKIEWDDSTSAYVVKLNNVDSTIKVGEGATPTEITQKFLEAYERNGGLSVLGEPTTVVHEAFGYQVQDFPGASGIPGGVIMYNPIRNNASYIHGAIWEKYYNYPDKAQLGPVAEDEKEAAKSPQGTTGRYSKFETGTIHWISNQNDENTGHPQRGQAFVTYGKLDEVYTNLHGTYSDLGFPVMNQLDRSGHGYCDFEAGYIEWDKTENMYKSFIYSFGKINVYTDQDASKFALLKEGNFLLSGSGKSWNDELPVGKYMIYFYGVDNYYSKPQAFTLTTSGIDIHATYFKLLGEEISQYHKNDYYGALVIPKELFPEGDGNAIPIYVPEVVDNTNVVREEGDWKNVRTISQKLSDFDWSAFATGAITGMSPYEESPYYNDAAYMNFKHNSVASSAELFSSIAYSANSATQTFEIDITIQSNSRNDFRAVISLRNRAYGDFIDQWVDKGYVYKDGKKWTIDPRHKDDNKVVYVSLDRDTNNILYTPIVYSGDRIDFRYYFDGSGDGISVNGENYVRFMSFVVSPSESKYVRETISPMYFVSNSRDVFYVHSPCDIAVYNPQSKCTGIVDGNVKEEIPNSFCIVDEKRVVIYNSTDKYSCTLIGTDNGTYGLDIVSFKDFNTSIIQALDIPVTVGNVHQYTVDWYNLSKGEMGVFINIDNDNDGVFEKTIKTDNTMITATTFSDSKSGGGGGGSSGSSTSSKSSSSGGGGGGAGSAEDYANVAMKDVDTQYLKMNANVTYEFTREGNPIQSVSFYSLKNSGEITSTIEVLNNRSKLVNSTPEGSIYKYVNIWVGKSGFATAANIKDAKVRFKVNDSWLQDMALSPEDVKLQRHNGTGWEILPTTIQNNTSGYVIFESRTPGFSPFAITAEKLLASSTGDNMDVKSTETEDVGMNGTQPKKTPGFGFSMAILIIGVFAGGYVYLKRRQN</sequence>
<accession>L0KZ69</accession>
<dbReference type="KEGG" id="mhz:Metho_2613"/>
<geneLocation type="plasmid" evidence="3 4">
    <name>pMETHO01</name>
</geneLocation>
<dbReference type="EMBL" id="CP003363">
    <property type="protein sequence ID" value="AGB50747.1"/>
    <property type="molecule type" value="Genomic_DNA"/>
</dbReference>
<evidence type="ECO:0000256" key="2">
    <source>
        <dbReference type="SAM" id="Phobius"/>
    </source>
</evidence>
<dbReference type="Pfam" id="PF08309">
    <property type="entry name" value="LVIVD"/>
    <property type="match status" value="5"/>
</dbReference>
<name>L0KZ69_METHD</name>
<evidence type="ECO:0000256" key="1">
    <source>
        <dbReference type="SAM" id="MobiDB-lite"/>
    </source>
</evidence>